<feature type="region of interest" description="Disordered" evidence="1">
    <location>
        <begin position="437"/>
        <end position="457"/>
    </location>
</feature>
<organism evidence="3 4">
    <name type="scientific">Aphanomyces stellatus</name>
    <dbReference type="NCBI Taxonomy" id="120398"/>
    <lineage>
        <taxon>Eukaryota</taxon>
        <taxon>Sar</taxon>
        <taxon>Stramenopiles</taxon>
        <taxon>Oomycota</taxon>
        <taxon>Saprolegniomycetes</taxon>
        <taxon>Saprolegniales</taxon>
        <taxon>Verrucalvaceae</taxon>
        <taxon>Aphanomyces</taxon>
    </lineage>
</organism>
<evidence type="ECO:0000313" key="3">
    <source>
        <dbReference type="EMBL" id="VFT95034.1"/>
    </source>
</evidence>
<proteinExistence type="predicted"/>
<dbReference type="AlphaFoldDB" id="A0A485LB54"/>
<reference evidence="2" key="2">
    <citation type="submission" date="2019-06" db="EMBL/GenBank/DDBJ databases">
        <title>Genomics analysis of Aphanomyces spp. identifies a new class of oomycete effector associated with host adaptation.</title>
        <authorList>
            <person name="Gaulin E."/>
        </authorList>
    </citation>
    <scope>NUCLEOTIDE SEQUENCE</scope>
    <source>
        <strain evidence="2">CBS 578.67</strain>
    </source>
</reference>
<gene>
    <name evidence="3" type="primary">Aste57867_18297</name>
    <name evidence="2" type="ORF">As57867_018235</name>
    <name evidence="3" type="ORF">ASTE57867_18297</name>
</gene>
<dbReference type="Proteomes" id="UP000332933">
    <property type="component" value="Unassembled WGS sequence"/>
</dbReference>
<reference evidence="3 4" key="1">
    <citation type="submission" date="2019-03" db="EMBL/GenBank/DDBJ databases">
        <authorList>
            <person name="Gaulin E."/>
            <person name="Dumas B."/>
        </authorList>
    </citation>
    <scope>NUCLEOTIDE SEQUENCE [LARGE SCALE GENOMIC DNA]</scope>
    <source>
        <strain evidence="3">CBS 568.67</strain>
    </source>
</reference>
<evidence type="ECO:0000256" key="1">
    <source>
        <dbReference type="SAM" id="MobiDB-lite"/>
    </source>
</evidence>
<dbReference type="EMBL" id="CAADRA010006403">
    <property type="protein sequence ID" value="VFT95034.1"/>
    <property type="molecule type" value="Genomic_DNA"/>
</dbReference>
<keyword evidence="4" id="KW-1185">Reference proteome</keyword>
<protein>
    <submittedName>
        <fullName evidence="3">Aste57867_18297 protein</fullName>
    </submittedName>
</protein>
<sequence>MPGAADASTAPPWLDQAKEDLTACPEWNILLNGIYDQIQDSLKRNHTKHFADLSVDERGVLMAQVELQLADEEVYQTFLKKMTRVVDHRIAQHVDSVFPRQHGTTKQTLAMDTAADAASHLVQDLPPEQKPLLRLLFNQPFPPSFRPRACFRPLTCLMRSMQAWKLFLSDTTTRFKYESQCATHRIGTISVLDTQLTQKAQVVLDGFPALSASRETLTSMKTALSYLHTLQSEVLASLGDAFFQLILPLLLVWPNPDTPLLVETYSAFLALPRPRLTPSMAPHGHGIVQDITTRLDAIDPTILATLMPLLVSSQTDSTSTSPWTTLLHPFVERLFVGVVAPETLLFMWDQLFLLGIERLLPELCAACLCLLRPQWTLCTSLQALVTCVTTFSMTIQVHQLQSWLEAHCATTLRRELQLEVSPDSFYDRFVAPAVSVPLNPDAETSSPPGSPVQAKDKSHDLINGWRPLLDDFQTLLTTVMTADASHFEREGDALLTQYMQEEQAKKATPPNPFAALLDAFGSTLSAGTSSTNEPFTTNADQFNDEAKAEEAFQLDLVQQSQKAAFGRTYSPDEIKALQGKPKQAYDKKLPKYTSTYTQKLAKARKPS</sequence>
<accession>A0A485LB54</accession>
<dbReference type="OrthoDB" id="2126613at2759"/>
<name>A0A485LB54_9STRA</name>
<dbReference type="EMBL" id="VJMH01006382">
    <property type="protein sequence ID" value="KAF0690316.1"/>
    <property type="molecule type" value="Genomic_DNA"/>
</dbReference>
<evidence type="ECO:0000313" key="4">
    <source>
        <dbReference type="Proteomes" id="UP000332933"/>
    </source>
</evidence>
<evidence type="ECO:0000313" key="2">
    <source>
        <dbReference type="EMBL" id="KAF0690316.1"/>
    </source>
</evidence>